<dbReference type="PRINTS" id="PR02050">
    <property type="entry name" value="B14GALTRFASE"/>
</dbReference>
<dbReference type="PANTHER" id="PTHR19300:SF57">
    <property type="entry name" value="BETA-1,4-N-ACETYLGALACTOSAMINYLTRANSFERASE"/>
    <property type="match status" value="1"/>
</dbReference>
<keyword evidence="8" id="KW-1133">Transmembrane helix</keyword>
<evidence type="ECO:0008006" key="15">
    <source>
        <dbReference type="Google" id="ProtNLM"/>
    </source>
</evidence>
<feature type="compositionally biased region" description="Low complexity" evidence="11">
    <location>
        <begin position="342"/>
        <end position="360"/>
    </location>
</feature>
<dbReference type="EMBL" id="MN739916">
    <property type="protein sequence ID" value="QHT77040.1"/>
    <property type="molecule type" value="Genomic_DNA"/>
</dbReference>
<organism evidence="14">
    <name type="scientific">viral metagenome</name>
    <dbReference type="NCBI Taxonomy" id="1070528"/>
    <lineage>
        <taxon>unclassified sequences</taxon>
        <taxon>metagenomes</taxon>
        <taxon>organismal metagenomes</taxon>
    </lineage>
</organism>
<evidence type="ECO:0000256" key="4">
    <source>
        <dbReference type="ARBA" id="ARBA00022676"/>
    </source>
</evidence>
<feature type="region of interest" description="Disordered" evidence="11">
    <location>
        <begin position="338"/>
        <end position="360"/>
    </location>
</feature>
<comment type="subcellular location">
    <subcellularLocation>
        <location evidence="1">Membrane</location>
        <topology evidence="1">Single-pass type II membrane protein</topology>
    </subcellularLocation>
</comment>
<dbReference type="Pfam" id="PF02709">
    <property type="entry name" value="Glyco_transf_7C"/>
    <property type="match status" value="1"/>
</dbReference>
<dbReference type="UniPathway" id="UPA00378"/>
<evidence type="ECO:0000256" key="5">
    <source>
        <dbReference type="ARBA" id="ARBA00022679"/>
    </source>
</evidence>
<keyword evidence="7" id="KW-0735">Signal-anchor</keyword>
<evidence type="ECO:0000256" key="6">
    <source>
        <dbReference type="ARBA" id="ARBA00022692"/>
    </source>
</evidence>
<accession>A0A6C0H9K2</accession>
<keyword evidence="6" id="KW-0812">Transmembrane</keyword>
<evidence type="ECO:0000256" key="2">
    <source>
        <dbReference type="ARBA" id="ARBA00004922"/>
    </source>
</evidence>
<dbReference type="SUPFAM" id="SSF53448">
    <property type="entry name" value="Nucleotide-diphospho-sugar transferases"/>
    <property type="match status" value="1"/>
</dbReference>
<comment type="similarity">
    <text evidence="3">Belongs to the glycosyltransferase 7 family.</text>
</comment>
<keyword evidence="10" id="KW-0325">Glycoprotein</keyword>
<evidence type="ECO:0000256" key="9">
    <source>
        <dbReference type="ARBA" id="ARBA00023136"/>
    </source>
</evidence>
<keyword evidence="4" id="KW-0328">Glycosyltransferase</keyword>
<dbReference type="PANTHER" id="PTHR19300">
    <property type="entry name" value="BETA-1,4-GALACTOSYLTRANSFERASE"/>
    <property type="match status" value="1"/>
</dbReference>
<dbReference type="InterPro" id="IPR029044">
    <property type="entry name" value="Nucleotide-diphossugar_trans"/>
</dbReference>
<reference evidence="14" key="1">
    <citation type="journal article" date="2020" name="Nature">
        <title>Giant virus diversity and host interactions through global metagenomics.</title>
        <authorList>
            <person name="Schulz F."/>
            <person name="Roux S."/>
            <person name="Paez-Espino D."/>
            <person name="Jungbluth S."/>
            <person name="Walsh D.A."/>
            <person name="Denef V.J."/>
            <person name="McMahon K.D."/>
            <person name="Konstantinidis K.T."/>
            <person name="Eloe-Fadrosh E.A."/>
            <person name="Kyrpides N.C."/>
            <person name="Woyke T."/>
        </authorList>
    </citation>
    <scope>NUCLEOTIDE SEQUENCE</scope>
    <source>
        <strain evidence="14">GVMAG-M-3300023179-86</strain>
    </source>
</reference>
<name>A0A6C0H9K2_9ZZZZ</name>
<dbReference type="GO" id="GO:0016020">
    <property type="term" value="C:membrane"/>
    <property type="evidence" value="ECO:0007669"/>
    <property type="project" value="UniProtKB-SubCell"/>
</dbReference>
<dbReference type="GO" id="GO:0005794">
    <property type="term" value="C:Golgi apparatus"/>
    <property type="evidence" value="ECO:0007669"/>
    <property type="project" value="TreeGrafter"/>
</dbReference>
<feature type="domain" description="Galactosyltransferase N-terminal" evidence="13">
    <location>
        <begin position="11"/>
        <end position="90"/>
    </location>
</feature>
<evidence type="ECO:0000256" key="10">
    <source>
        <dbReference type="ARBA" id="ARBA00023180"/>
    </source>
</evidence>
<evidence type="ECO:0000256" key="3">
    <source>
        <dbReference type="ARBA" id="ARBA00005735"/>
    </source>
</evidence>
<dbReference type="Pfam" id="PF13733">
    <property type="entry name" value="Glyco_transf_7N"/>
    <property type="match status" value="1"/>
</dbReference>
<dbReference type="GO" id="GO:0008378">
    <property type="term" value="F:galactosyltransferase activity"/>
    <property type="evidence" value="ECO:0007669"/>
    <property type="project" value="TreeGrafter"/>
</dbReference>
<protein>
    <recommendedName>
        <fullName evidence="15">Galactosyltransferase C-terminal domain-containing protein</fullName>
    </recommendedName>
</protein>
<evidence type="ECO:0000256" key="8">
    <source>
        <dbReference type="ARBA" id="ARBA00022989"/>
    </source>
</evidence>
<proteinExistence type="inferred from homology"/>
<keyword evidence="9" id="KW-0472">Membrane</keyword>
<dbReference type="InterPro" id="IPR027995">
    <property type="entry name" value="Galactosyl_T_N"/>
</dbReference>
<comment type="pathway">
    <text evidence="2">Protein modification; protein glycosylation.</text>
</comment>
<evidence type="ECO:0000259" key="12">
    <source>
        <dbReference type="Pfam" id="PF02709"/>
    </source>
</evidence>
<dbReference type="AlphaFoldDB" id="A0A6C0H9K2"/>
<evidence type="ECO:0000256" key="11">
    <source>
        <dbReference type="SAM" id="MobiDB-lite"/>
    </source>
</evidence>
<evidence type="ECO:0000313" key="14">
    <source>
        <dbReference type="EMBL" id="QHT77040.1"/>
    </source>
</evidence>
<sequence length="360" mass="41673">MSLSNIIPKRIFIVPYRNRREQKFFFSNQMTFILGNADDYEIYFVHQCDNRNFNRGATKNIGFLAMKEKYPNDYKNINFIFNDVDTLPFHKLFDYDTIPGVIKHYYGFTTALGGIVVIRGCDFEIINGYPNYWGWGMEDACLEKRASFMKIKIDRSQFYTIGSPEILQLFDGVSRMVSRKDPFRMKNDNGVDGIRSIKNLSYTIDDKSLNPNDNVYIVENPRIQVINVTHFTTLVDANADVYHDYDLREPVRNIMFPAANVKKSEKSVISTEDWKNIPYYPTVLEKKENEMKEIERKYIHSPSLQQQSHQQPISAKYYFSKEYAKNHYPKPRSVASVNIPLGGARSTSAGSGAAAGSRRR</sequence>
<keyword evidence="5" id="KW-0808">Transferase</keyword>
<dbReference type="GO" id="GO:0005975">
    <property type="term" value="P:carbohydrate metabolic process"/>
    <property type="evidence" value="ECO:0007669"/>
    <property type="project" value="InterPro"/>
</dbReference>
<evidence type="ECO:0000259" key="13">
    <source>
        <dbReference type="Pfam" id="PF13733"/>
    </source>
</evidence>
<dbReference type="InterPro" id="IPR027791">
    <property type="entry name" value="Galactosyl_T_C"/>
</dbReference>
<feature type="domain" description="Galactosyltransferase C-terminal" evidence="12">
    <location>
        <begin position="104"/>
        <end position="158"/>
    </location>
</feature>
<evidence type="ECO:0000256" key="1">
    <source>
        <dbReference type="ARBA" id="ARBA00004606"/>
    </source>
</evidence>
<dbReference type="InterPro" id="IPR003859">
    <property type="entry name" value="Galactosyl_T"/>
</dbReference>
<evidence type="ECO:0000256" key="7">
    <source>
        <dbReference type="ARBA" id="ARBA00022968"/>
    </source>
</evidence>
<dbReference type="Gene3D" id="3.90.550.10">
    <property type="entry name" value="Spore Coat Polysaccharide Biosynthesis Protein SpsA, Chain A"/>
    <property type="match status" value="1"/>
</dbReference>